<feature type="region of interest" description="Disordered" evidence="1">
    <location>
        <begin position="150"/>
        <end position="189"/>
    </location>
</feature>
<dbReference type="Proteomes" id="UP000654075">
    <property type="component" value="Unassembled WGS sequence"/>
</dbReference>
<evidence type="ECO:0000313" key="3">
    <source>
        <dbReference type="Proteomes" id="UP000654075"/>
    </source>
</evidence>
<evidence type="ECO:0000313" key="2">
    <source>
        <dbReference type="EMBL" id="CAE8597252.1"/>
    </source>
</evidence>
<feature type="compositionally biased region" description="Acidic residues" evidence="1">
    <location>
        <begin position="216"/>
        <end position="228"/>
    </location>
</feature>
<feature type="region of interest" description="Disordered" evidence="1">
    <location>
        <begin position="209"/>
        <end position="229"/>
    </location>
</feature>
<protein>
    <submittedName>
        <fullName evidence="2">Uncharacterized protein</fullName>
    </submittedName>
</protein>
<proteinExistence type="predicted"/>
<organism evidence="2 3">
    <name type="scientific">Polarella glacialis</name>
    <name type="common">Dinoflagellate</name>
    <dbReference type="NCBI Taxonomy" id="89957"/>
    <lineage>
        <taxon>Eukaryota</taxon>
        <taxon>Sar</taxon>
        <taxon>Alveolata</taxon>
        <taxon>Dinophyceae</taxon>
        <taxon>Suessiales</taxon>
        <taxon>Suessiaceae</taxon>
        <taxon>Polarella</taxon>
    </lineage>
</organism>
<name>A0A813E818_POLGL</name>
<feature type="region of interest" description="Disordered" evidence="1">
    <location>
        <begin position="1"/>
        <end position="40"/>
    </location>
</feature>
<dbReference type="AlphaFoldDB" id="A0A813E818"/>
<dbReference type="PANTHER" id="PTHR38899:SF1">
    <property type="entry name" value="PROTEIN KINASE"/>
    <property type="match status" value="1"/>
</dbReference>
<accession>A0A813E818</accession>
<dbReference type="EMBL" id="CAJNNV010009323">
    <property type="protein sequence ID" value="CAE8597252.1"/>
    <property type="molecule type" value="Genomic_DNA"/>
</dbReference>
<reference evidence="2" key="1">
    <citation type="submission" date="2021-02" db="EMBL/GenBank/DDBJ databases">
        <authorList>
            <person name="Dougan E. K."/>
            <person name="Rhodes N."/>
            <person name="Thang M."/>
            <person name="Chan C."/>
        </authorList>
    </citation>
    <scope>NUCLEOTIDE SEQUENCE</scope>
</reference>
<evidence type="ECO:0000256" key="1">
    <source>
        <dbReference type="SAM" id="MobiDB-lite"/>
    </source>
</evidence>
<comment type="caution">
    <text evidence="2">The sequence shown here is derived from an EMBL/GenBank/DDBJ whole genome shotgun (WGS) entry which is preliminary data.</text>
</comment>
<keyword evidence="3" id="KW-1185">Reference proteome</keyword>
<sequence length="498" mass="54776">MAPGSAPTTPPTATATTTTAKAAKEATAAKAGSAPTATTTATATKDQLLRQFSSFSLSSTASLATYAEPAQTLIFLDWDDTLFPTTELFDRWRLPSKMILKERNNNNINNSKPEVKRVSEVSIFSASTCSSLPQKKPASDQSFYFSLFGGTPAQKKKPSPAPTATRTTTAEHPSTGKQQQQQQPSKKAGAGNNVVLRLMSRMLSSSQKVQVGVDVKEEEEEQEEEEEWGFPHKELTPAQSSLLKDWQSALFQYLTTATALSSQVVIATNSRRPWVNACVNTFAPACKKFFATGAPGSIKVVYAKEVVQEMQSKGNVASKGWDVKLPMPASHREFADDLTAAKFHAMQREAKAFYSRYEFQSWKNIISVGDMLYEHNAVFELARLRRVERGSREQLRVKSLLLPDAPLISELTLHMCFSKLMLPVYVRFDGDLDLNLQDSADPLLLISQALNLPEVMETRFPRHAWGIGKAPACQKELGNALLHLEAVVQPIAGGRSVM</sequence>
<dbReference type="PANTHER" id="PTHR38899">
    <property type="entry name" value="DOMAIN OOKINETE PROTEIN, PUTATIVE-RELATED"/>
    <property type="match status" value="1"/>
</dbReference>
<gene>
    <name evidence="2" type="ORF">PGLA1383_LOCUS15702</name>
</gene>